<keyword evidence="4 6" id="KW-1133">Transmembrane helix</keyword>
<dbReference type="AlphaFoldDB" id="A0A3R5XYA4"/>
<dbReference type="SUPFAM" id="SSF160355">
    <property type="entry name" value="Bacterial polysaccharide co-polymerase-like"/>
    <property type="match status" value="1"/>
</dbReference>
<evidence type="ECO:0000256" key="3">
    <source>
        <dbReference type="ARBA" id="ARBA00022692"/>
    </source>
</evidence>
<feature type="transmembrane region" description="Helical" evidence="6">
    <location>
        <begin position="259"/>
        <end position="280"/>
    </location>
</feature>
<evidence type="ECO:0000259" key="7">
    <source>
        <dbReference type="Pfam" id="PF02706"/>
    </source>
</evidence>
<keyword evidence="9" id="KW-1185">Reference proteome</keyword>
<reference evidence="8 9" key="1">
    <citation type="submission" date="2019-01" db="EMBL/GenBank/DDBJ databases">
        <title>Geovibrio thiophilus DSM 11263, complete genome.</title>
        <authorList>
            <person name="Spring S."/>
            <person name="Bunk B."/>
            <person name="Sproer C."/>
        </authorList>
    </citation>
    <scope>NUCLEOTIDE SEQUENCE [LARGE SCALE GENOMIC DNA]</scope>
    <source>
        <strain evidence="8 9">DSM 11263</strain>
    </source>
</reference>
<comment type="subcellular location">
    <subcellularLocation>
        <location evidence="1">Cell membrane</location>
        <topology evidence="1">Multi-pass membrane protein</topology>
    </subcellularLocation>
</comment>
<evidence type="ECO:0000256" key="5">
    <source>
        <dbReference type="ARBA" id="ARBA00023136"/>
    </source>
</evidence>
<dbReference type="RefSeq" id="WP_128467501.1">
    <property type="nucleotide sequence ID" value="NZ_CP035108.1"/>
</dbReference>
<dbReference type="GO" id="GO:0005886">
    <property type="term" value="C:plasma membrane"/>
    <property type="evidence" value="ECO:0007669"/>
    <property type="project" value="UniProtKB-SubCell"/>
</dbReference>
<evidence type="ECO:0000256" key="1">
    <source>
        <dbReference type="ARBA" id="ARBA00004651"/>
    </source>
</evidence>
<evidence type="ECO:0000256" key="2">
    <source>
        <dbReference type="ARBA" id="ARBA00022475"/>
    </source>
</evidence>
<evidence type="ECO:0000256" key="6">
    <source>
        <dbReference type="SAM" id="Phobius"/>
    </source>
</evidence>
<feature type="transmembrane region" description="Helical" evidence="6">
    <location>
        <begin position="27"/>
        <end position="45"/>
    </location>
</feature>
<dbReference type="KEGG" id="gtl:EP073_12510"/>
<proteinExistence type="predicted"/>
<dbReference type="PANTHER" id="PTHR32309">
    <property type="entry name" value="TYROSINE-PROTEIN KINASE"/>
    <property type="match status" value="1"/>
</dbReference>
<name>A0A3R5XYA4_9BACT</name>
<dbReference type="GO" id="GO:0004713">
    <property type="term" value="F:protein tyrosine kinase activity"/>
    <property type="evidence" value="ECO:0007669"/>
    <property type="project" value="TreeGrafter"/>
</dbReference>
<dbReference type="Pfam" id="PF02706">
    <property type="entry name" value="Wzz"/>
    <property type="match status" value="1"/>
</dbReference>
<evidence type="ECO:0000313" key="9">
    <source>
        <dbReference type="Proteomes" id="UP000287502"/>
    </source>
</evidence>
<dbReference type="InterPro" id="IPR003856">
    <property type="entry name" value="LPS_length_determ_N"/>
</dbReference>
<dbReference type="PANTHER" id="PTHR32309:SF13">
    <property type="entry name" value="FERRIC ENTEROBACTIN TRANSPORT PROTEIN FEPE"/>
    <property type="match status" value="1"/>
</dbReference>
<accession>A0A3R5XYA4</accession>
<dbReference type="OrthoDB" id="9775724at2"/>
<feature type="domain" description="Polysaccharide chain length determinant N-terminal" evidence="7">
    <location>
        <begin position="11"/>
        <end position="108"/>
    </location>
</feature>
<keyword evidence="2" id="KW-1003">Cell membrane</keyword>
<protein>
    <recommendedName>
        <fullName evidence="7">Polysaccharide chain length determinant N-terminal domain-containing protein</fullName>
    </recommendedName>
</protein>
<evidence type="ECO:0000256" key="4">
    <source>
        <dbReference type="ARBA" id="ARBA00022989"/>
    </source>
</evidence>
<dbReference type="EMBL" id="CP035108">
    <property type="protein sequence ID" value="QAR34196.1"/>
    <property type="molecule type" value="Genomic_DNA"/>
</dbReference>
<keyword evidence="5 6" id="KW-0472">Membrane</keyword>
<gene>
    <name evidence="8" type="ORF">EP073_12510</name>
</gene>
<dbReference type="Proteomes" id="UP000287502">
    <property type="component" value="Chromosome"/>
</dbReference>
<dbReference type="InterPro" id="IPR050445">
    <property type="entry name" value="Bact_polysacc_biosynth/exp"/>
</dbReference>
<evidence type="ECO:0000313" key="8">
    <source>
        <dbReference type="EMBL" id="QAR34196.1"/>
    </source>
</evidence>
<keyword evidence="3 6" id="KW-0812">Transmembrane</keyword>
<organism evidence="8 9">
    <name type="scientific">Geovibrio thiophilus</name>
    <dbReference type="NCBI Taxonomy" id="139438"/>
    <lineage>
        <taxon>Bacteria</taxon>
        <taxon>Pseudomonadati</taxon>
        <taxon>Deferribacterota</taxon>
        <taxon>Deferribacteres</taxon>
        <taxon>Deferribacterales</taxon>
        <taxon>Geovibrionaceae</taxon>
        <taxon>Geovibrio</taxon>
    </lineage>
</organism>
<sequence>MDKYNRQIYEDEINLLELAAVIWKRKLYIIGFVFLISAATVIYSLSLNNVYESKTVLKPTAQTSTQNSLGGLGTLAGFAGININSGGSVFADMNVILNDKAFLADFIKRNELLPKLLEEMSVADTSEFRKNEKFSLFKLIHEDLKLVEDKSTQYITFSYNNSSPELAKEILTLMLRDVSNVLRSKQLENLDMRIENYKLEIDRAADLALKTKLSELVANLIQSKVLANADEYYGFSIISEPSLPDPLDKVGPHRLRICIIAFIGSFIFMVFGVLVINFIMNSTKQRNENEVRGNQ</sequence>